<keyword evidence="2 3" id="KW-0663">Pyridoxal phosphate</keyword>
<accession>A0A0K1PGH5</accession>
<dbReference type="InterPro" id="IPR015421">
    <property type="entry name" value="PyrdxlP-dep_Trfase_major"/>
</dbReference>
<proteinExistence type="inferred from homology"/>
<dbReference type="GO" id="GO:0005737">
    <property type="term" value="C:cytoplasm"/>
    <property type="evidence" value="ECO:0007669"/>
    <property type="project" value="TreeGrafter"/>
</dbReference>
<sequence length="394" mass="41312">MRHSFDTLAIHAGREDLPELGVHALPLDLSTTNPMSDPEQGGESLGSMAMGAKPGDGGSVYARLHNPTVARFESALARLEGAEESVAFGSGMAALTALLMAAKQRGGHMVAVRPMYGSADHLIASGLLGMEVSWSAPDEISSHIRPDTSLIYVETPANPTLKLLDVEAVVKQAKGIPVAVDATFATPVLLRPIAHGATLVLHSATKFLGGHGDVIAGVIATNGEWATLLRQMRVVTGALLHPLGGYLLHRGLSTLPIRVRAAQEVARILAKRLAEHPAIEKVFYPELPGCDPEGLVGRQMKGPGSLLSFEMKGGYPAACELLRSVKLATPAVSLGSVDTLIQHPASMTHRVVAPEAKLAAGITDSLVRLSVGLEDPEDLWADLAGALDRAAAAR</sequence>
<dbReference type="Gene3D" id="3.90.1150.10">
    <property type="entry name" value="Aspartate Aminotransferase, domain 1"/>
    <property type="match status" value="1"/>
</dbReference>
<dbReference type="InterPro" id="IPR015422">
    <property type="entry name" value="PyrdxlP-dep_Trfase_small"/>
</dbReference>
<comment type="similarity">
    <text evidence="4">Belongs to the trans-sulfuration enzymes family.</text>
</comment>
<dbReference type="InterPro" id="IPR000277">
    <property type="entry name" value="Cys/Met-Metab_PyrdxlP-dep_enz"/>
</dbReference>
<dbReference type="FunFam" id="3.40.640.10:FF:000046">
    <property type="entry name" value="Cystathionine gamma-lyase"/>
    <property type="match status" value="1"/>
</dbReference>
<evidence type="ECO:0000313" key="6">
    <source>
        <dbReference type="Proteomes" id="UP000055590"/>
    </source>
</evidence>
<dbReference type="OrthoDB" id="9805807at2"/>
<evidence type="ECO:0000256" key="1">
    <source>
        <dbReference type="ARBA" id="ARBA00001933"/>
    </source>
</evidence>
<comment type="cofactor">
    <cofactor evidence="1 4">
        <name>pyridoxal 5'-phosphate</name>
        <dbReference type="ChEBI" id="CHEBI:597326"/>
    </cofactor>
</comment>
<evidence type="ECO:0000256" key="3">
    <source>
        <dbReference type="PIRSR" id="PIRSR001434-2"/>
    </source>
</evidence>
<dbReference type="Pfam" id="PF01053">
    <property type="entry name" value="Cys_Met_Meta_PP"/>
    <property type="match status" value="1"/>
</dbReference>
<evidence type="ECO:0000256" key="4">
    <source>
        <dbReference type="RuleBase" id="RU362118"/>
    </source>
</evidence>
<evidence type="ECO:0000313" key="5">
    <source>
        <dbReference type="EMBL" id="AKU92521.1"/>
    </source>
</evidence>
<dbReference type="GO" id="GO:0030170">
    <property type="term" value="F:pyridoxal phosphate binding"/>
    <property type="evidence" value="ECO:0007669"/>
    <property type="project" value="InterPro"/>
</dbReference>
<feature type="modified residue" description="N6-(pyridoxal phosphate)lysine" evidence="3">
    <location>
        <position position="206"/>
    </location>
</feature>
<dbReference type="EMBL" id="CP012332">
    <property type="protein sequence ID" value="AKU92521.1"/>
    <property type="molecule type" value="Genomic_DNA"/>
</dbReference>
<dbReference type="SUPFAM" id="SSF53383">
    <property type="entry name" value="PLP-dependent transferases"/>
    <property type="match status" value="1"/>
</dbReference>
<evidence type="ECO:0000256" key="2">
    <source>
        <dbReference type="ARBA" id="ARBA00022898"/>
    </source>
</evidence>
<organism evidence="5 6">
    <name type="scientific">Vulgatibacter incomptus</name>
    <dbReference type="NCBI Taxonomy" id="1391653"/>
    <lineage>
        <taxon>Bacteria</taxon>
        <taxon>Pseudomonadati</taxon>
        <taxon>Myxococcota</taxon>
        <taxon>Myxococcia</taxon>
        <taxon>Myxococcales</taxon>
        <taxon>Cystobacterineae</taxon>
        <taxon>Vulgatibacteraceae</taxon>
        <taxon>Vulgatibacter</taxon>
    </lineage>
</organism>
<dbReference type="GO" id="GO:0004123">
    <property type="term" value="F:cystathionine gamma-lyase activity"/>
    <property type="evidence" value="ECO:0007669"/>
    <property type="project" value="TreeGrafter"/>
</dbReference>
<dbReference type="PATRIC" id="fig|1391653.3.peg.3032"/>
<dbReference type="PIRSF" id="PIRSF001434">
    <property type="entry name" value="CGS"/>
    <property type="match status" value="1"/>
</dbReference>
<dbReference type="AlphaFoldDB" id="A0A0K1PGH5"/>
<name>A0A0K1PGH5_9BACT</name>
<gene>
    <name evidence="5" type="ORF">AKJ08_2908</name>
</gene>
<protein>
    <submittedName>
        <fullName evidence="5">Methionine gamma-lyase</fullName>
    </submittedName>
</protein>
<dbReference type="PANTHER" id="PTHR11808:SF85">
    <property type="entry name" value="CYSTATHIONINE GAMMA-LYASE-RELATED"/>
    <property type="match status" value="1"/>
</dbReference>
<dbReference type="InterPro" id="IPR015424">
    <property type="entry name" value="PyrdxlP-dep_Trfase"/>
</dbReference>
<keyword evidence="5" id="KW-0456">Lyase</keyword>
<dbReference type="RefSeq" id="WP_050726675.1">
    <property type="nucleotide sequence ID" value="NZ_CP012332.1"/>
</dbReference>
<dbReference type="Proteomes" id="UP000055590">
    <property type="component" value="Chromosome"/>
</dbReference>
<dbReference type="KEGG" id="vin:AKJ08_2908"/>
<keyword evidence="6" id="KW-1185">Reference proteome</keyword>
<reference evidence="5 6" key="1">
    <citation type="submission" date="2015-08" db="EMBL/GenBank/DDBJ databases">
        <authorList>
            <person name="Babu N.S."/>
            <person name="Beckwith C.J."/>
            <person name="Beseler K.G."/>
            <person name="Brison A."/>
            <person name="Carone J.V."/>
            <person name="Caskin T.P."/>
            <person name="Diamond M."/>
            <person name="Durham M.E."/>
            <person name="Foxe J.M."/>
            <person name="Go M."/>
            <person name="Henderson B.A."/>
            <person name="Jones I.B."/>
            <person name="McGettigan J.A."/>
            <person name="Micheletti S.J."/>
            <person name="Nasrallah M.E."/>
            <person name="Ortiz D."/>
            <person name="Piller C.R."/>
            <person name="Privatt S.R."/>
            <person name="Schneider S.L."/>
            <person name="Sharp S."/>
            <person name="Smith T.C."/>
            <person name="Stanton J.D."/>
            <person name="Ullery H.E."/>
            <person name="Wilson R.J."/>
            <person name="Serrano M.G."/>
            <person name="Buck G."/>
            <person name="Lee V."/>
            <person name="Wang Y."/>
            <person name="Carvalho R."/>
            <person name="Voegtly L."/>
            <person name="Shi R."/>
            <person name="Duckworth R."/>
            <person name="Johnson A."/>
            <person name="Loviza R."/>
            <person name="Walstead R."/>
            <person name="Shah Z."/>
            <person name="Kiflezghi M."/>
            <person name="Wade K."/>
            <person name="Ball S.L."/>
            <person name="Bradley K.W."/>
            <person name="Asai D.J."/>
            <person name="Bowman C.A."/>
            <person name="Russell D.A."/>
            <person name="Pope W.H."/>
            <person name="Jacobs-Sera D."/>
            <person name="Hendrix R.W."/>
            <person name="Hatfull G.F."/>
        </authorList>
    </citation>
    <scope>NUCLEOTIDE SEQUENCE [LARGE SCALE GENOMIC DNA]</scope>
    <source>
        <strain evidence="5 6">DSM 27710</strain>
    </source>
</reference>
<dbReference type="GO" id="GO:0019346">
    <property type="term" value="P:transsulfuration"/>
    <property type="evidence" value="ECO:0007669"/>
    <property type="project" value="InterPro"/>
</dbReference>
<dbReference type="Gene3D" id="3.40.640.10">
    <property type="entry name" value="Type I PLP-dependent aspartate aminotransferase-like (Major domain)"/>
    <property type="match status" value="1"/>
</dbReference>
<dbReference type="PANTHER" id="PTHR11808">
    <property type="entry name" value="TRANS-SULFURATION ENZYME FAMILY MEMBER"/>
    <property type="match status" value="1"/>
</dbReference>
<dbReference type="GO" id="GO:0019343">
    <property type="term" value="P:cysteine biosynthetic process via cystathionine"/>
    <property type="evidence" value="ECO:0007669"/>
    <property type="project" value="TreeGrafter"/>
</dbReference>
<dbReference type="STRING" id="1391653.AKJ08_2908"/>